<dbReference type="PANTHER" id="PTHR13748:SF31">
    <property type="entry name" value="ZINC-REGULATED GTPASE METALLOPROTEIN ACTIVATOR 1A-RELATED"/>
    <property type="match status" value="1"/>
</dbReference>
<evidence type="ECO:0000256" key="2">
    <source>
        <dbReference type="ARBA" id="ARBA00022801"/>
    </source>
</evidence>
<reference evidence="10 11" key="1">
    <citation type="journal article" date="2016" name="Sci. Rep.">
        <title>Complete genome sequence and transcriptomic analysis of a novel marine strain Bacillus weihaiensis reveals the mechanism of brown algae degradation.</title>
        <authorList>
            <person name="Zhu Y."/>
            <person name="Chen P."/>
            <person name="Bao Y."/>
            <person name="Men Y."/>
            <person name="Zeng Y."/>
            <person name="Yang J."/>
            <person name="Sun J."/>
            <person name="Sun Y."/>
        </authorList>
    </citation>
    <scope>NUCLEOTIDE SEQUENCE [LARGE SCALE GENOMIC DNA]</scope>
    <source>
        <strain evidence="10 11">Alg07</strain>
    </source>
</reference>
<dbReference type="InterPro" id="IPR011629">
    <property type="entry name" value="CobW-like_C"/>
</dbReference>
<dbReference type="GO" id="GO:0016787">
    <property type="term" value="F:hydrolase activity"/>
    <property type="evidence" value="ECO:0007669"/>
    <property type="project" value="UniProtKB-KW"/>
</dbReference>
<dbReference type="AlphaFoldDB" id="A0A1L3MU37"/>
<feature type="domain" description="CobW/HypB/UreG nucleotide-binding" evidence="8">
    <location>
        <begin position="5"/>
        <end position="185"/>
    </location>
</feature>
<accession>A0A1L3MU37</accession>
<dbReference type="CDD" id="cd03112">
    <property type="entry name" value="CobW-like"/>
    <property type="match status" value="1"/>
</dbReference>
<evidence type="ECO:0000259" key="9">
    <source>
        <dbReference type="Pfam" id="PF07683"/>
    </source>
</evidence>
<dbReference type="GO" id="GO:0005737">
    <property type="term" value="C:cytoplasm"/>
    <property type="evidence" value="ECO:0007669"/>
    <property type="project" value="TreeGrafter"/>
</dbReference>
<dbReference type="PANTHER" id="PTHR13748">
    <property type="entry name" value="COBW-RELATED"/>
    <property type="match status" value="1"/>
</dbReference>
<keyword evidence="5" id="KW-0143">Chaperone</keyword>
<proteinExistence type="inferred from homology"/>
<keyword evidence="2" id="KW-0378">Hydrolase</keyword>
<feature type="domain" description="CobW C-terminal" evidence="9">
    <location>
        <begin position="233"/>
        <end position="313"/>
    </location>
</feature>
<dbReference type="KEGG" id="bwh:A9C19_14440"/>
<dbReference type="SUPFAM" id="SSF52540">
    <property type="entry name" value="P-loop containing nucleoside triphosphate hydrolases"/>
    <property type="match status" value="1"/>
</dbReference>
<dbReference type="SUPFAM" id="SSF90002">
    <property type="entry name" value="Hypothetical protein YjiA, C-terminal domain"/>
    <property type="match status" value="1"/>
</dbReference>
<evidence type="ECO:0000256" key="7">
    <source>
        <dbReference type="ARBA" id="ARBA00049117"/>
    </source>
</evidence>
<keyword evidence="4" id="KW-0342">GTP-binding</keyword>
<evidence type="ECO:0008006" key="12">
    <source>
        <dbReference type="Google" id="ProtNLM"/>
    </source>
</evidence>
<evidence type="ECO:0000313" key="10">
    <source>
        <dbReference type="EMBL" id="APH05834.1"/>
    </source>
</evidence>
<dbReference type="EMBL" id="CP016020">
    <property type="protein sequence ID" value="APH05834.1"/>
    <property type="molecule type" value="Genomic_DNA"/>
</dbReference>
<dbReference type="Pfam" id="PF02492">
    <property type="entry name" value="cobW"/>
    <property type="match status" value="1"/>
</dbReference>
<dbReference type="GO" id="GO:0005525">
    <property type="term" value="F:GTP binding"/>
    <property type="evidence" value="ECO:0007669"/>
    <property type="project" value="UniProtKB-KW"/>
</dbReference>
<evidence type="ECO:0000256" key="5">
    <source>
        <dbReference type="ARBA" id="ARBA00023186"/>
    </source>
</evidence>
<evidence type="ECO:0000256" key="3">
    <source>
        <dbReference type="ARBA" id="ARBA00022833"/>
    </source>
</evidence>
<protein>
    <recommendedName>
        <fullName evidence="12">CobW C-terminal domain-containing protein</fullName>
    </recommendedName>
</protein>
<dbReference type="InterPro" id="IPR003495">
    <property type="entry name" value="CobW/HypB/UreG_nucleotide-bd"/>
</dbReference>
<evidence type="ECO:0000259" key="8">
    <source>
        <dbReference type="Pfam" id="PF02492"/>
    </source>
</evidence>
<dbReference type="RefSeq" id="WP_072580628.1">
    <property type="nucleotide sequence ID" value="NZ_CP016020.1"/>
</dbReference>
<dbReference type="InterPro" id="IPR027417">
    <property type="entry name" value="P-loop_NTPase"/>
</dbReference>
<keyword evidence="11" id="KW-1185">Reference proteome</keyword>
<evidence type="ECO:0000313" key="11">
    <source>
        <dbReference type="Proteomes" id="UP000181936"/>
    </source>
</evidence>
<dbReference type="InterPro" id="IPR036627">
    <property type="entry name" value="CobW-likC_sf"/>
</dbReference>
<name>A0A1L3MU37_9BACI</name>
<dbReference type="Pfam" id="PF07683">
    <property type="entry name" value="CobW_C"/>
    <property type="match status" value="1"/>
</dbReference>
<dbReference type="OrthoDB" id="9808822at2"/>
<keyword evidence="3" id="KW-0862">Zinc</keyword>
<dbReference type="Gene3D" id="3.40.50.300">
    <property type="entry name" value="P-loop containing nucleotide triphosphate hydrolases"/>
    <property type="match status" value="1"/>
</dbReference>
<gene>
    <name evidence="10" type="ORF">A9C19_14440</name>
</gene>
<dbReference type="InterPro" id="IPR051316">
    <property type="entry name" value="Zinc-reg_GTPase_activator"/>
</dbReference>
<dbReference type="Gene3D" id="3.30.1220.10">
    <property type="entry name" value="CobW-like, C-terminal domain"/>
    <property type="match status" value="1"/>
</dbReference>
<dbReference type="STRING" id="1547283.A9C19_14440"/>
<comment type="similarity">
    <text evidence="6">Belongs to the SIMIBI class G3E GTPase family. ZNG1 subfamily.</text>
</comment>
<evidence type="ECO:0000256" key="4">
    <source>
        <dbReference type="ARBA" id="ARBA00023134"/>
    </source>
</evidence>
<evidence type="ECO:0000256" key="1">
    <source>
        <dbReference type="ARBA" id="ARBA00022741"/>
    </source>
</evidence>
<comment type="catalytic activity">
    <reaction evidence="7">
        <text>GTP + H2O = GDP + phosphate + H(+)</text>
        <dbReference type="Rhea" id="RHEA:19669"/>
        <dbReference type="ChEBI" id="CHEBI:15377"/>
        <dbReference type="ChEBI" id="CHEBI:15378"/>
        <dbReference type="ChEBI" id="CHEBI:37565"/>
        <dbReference type="ChEBI" id="CHEBI:43474"/>
        <dbReference type="ChEBI" id="CHEBI:58189"/>
    </reaction>
    <physiologicalReaction direction="left-to-right" evidence="7">
        <dbReference type="Rhea" id="RHEA:19670"/>
    </physiologicalReaction>
</comment>
<keyword evidence="1" id="KW-0547">Nucleotide-binding</keyword>
<dbReference type="Proteomes" id="UP000181936">
    <property type="component" value="Chromosome"/>
</dbReference>
<sequence length="324" mass="37241">MEKIPVYILSGFLGSGKTTLLKQLLHTCSEKNINPAVLMNEIGKTDTDGESISTMLKNSHLEKLLDGCMCCNKKDEVTDYLKALLSRKPEVIFIELTGVADPEEVVDSLTEPDLLPLLYLEKVITIVDAENVLAYHSVFESDRELVRTTKKQINVADYLIINKADLVSEDKKKKVEKLVRKENATSPRIYTTFSRVDVNDIFFRKRWGGKREALTRKEEINYKKNTSHSFSRIKSISLPLTTQTTTKQIEKFIKRWKPHLLRAKGYLSVKEGIYLMQCVMNRVNWEPSTYNGQCYIVVIGVNLNTKEIKEEWEKNFEIPVNAEK</sequence>
<organism evidence="10 11">
    <name type="scientific">Bacillus weihaiensis</name>
    <dbReference type="NCBI Taxonomy" id="1547283"/>
    <lineage>
        <taxon>Bacteria</taxon>
        <taxon>Bacillati</taxon>
        <taxon>Bacillota</taxon>
        <taxon>Bacilli</taxon>
        <taxon>Bacillales</taxon>
        <taxon>Bacillaceae</taxon>
        <taxon>Bacillus</taxon>
    </lineage>
</organism>
<evidence type="ECO:0000256" key="6">
    <source>
        <dbReference type="ARBA" id="ARBA00034320"/>
    </source>
</evidence>